<dbReference type="HOGENOM" id="CLU_1420282_0_0_0"/>
<dbReference type="PaxDb" id="123214-PERMA_A0004"/>
<keyword evidence="2" id="KW-1185">Reference proteome</keyword>
<organism evidence="1 2">
    <name type="scientific">Persephonella marina (strain DSM 14350 / EX-H1)</name>
    <dbReference type="NCBI Taxonomy" id="123214"/>
    <lineage>
        <taxon>Bacteria</taxon>
        <taxon>Pseudomonadati</taxon>
        <taxon>Aquificota</taxon>
        <taxon>Aquificia</taxon>
        <taxon>Aquificales</taxon>
        <taxon>Hydrogenothermaceae</taxon>
        <taxon>Persephonella</taxon>
    </lineage>
</organism>
<evidence type="ECO:0000313" key="1">
    <source>
        <dbReference type="EMBL" id="ACO04982.1"/>
    </source>
</evidence>
<dbReference type="RefSeq" id="WP_012675170.1">
    <property type="nucleotide sequence ID" value="NC_012439.1"/>
</dbReference>
<protein>
    <submittedName>
        <fullName evidence="1">Uncharacterized protein</fullName>
    </submittedName>
</protein>
<dbReference type="Proteomes" id="UP000001366">
    <property type="component" value="Plasmid unnamed"/>
</dbReference>
<accession>C0QUT4</accession>
<dbReference type="eggNOG" id="ENOG502ZKMV">
    <property type="taxonomic scope" value="Bacteria"/>
</dbReference>
<dbReference type="EMBL" id="CP001231">
    <property type="protein sequence ID" value="ACO04982.1"/>
    <property type="molecule type" value="Genomic_DNA"/>
</dbReference>
<evidence type="ECO:0000313" key="2">
    <source>
        <dbReference type="Proteomes" id="UP000001366"/>
    </source>
</evidence>
<proteinExistence type="predicted"/>
<sequence length="191" mass="22297">MITAEIFEAIKFYKELIEKVEKENSNPFEISIEKLKELAGDSIFHNGIIISLLAKLIRLKAEYLEKQIIPQTEEEKKEAVKSIFKQVLQEETGLEEDNIETLLMVDSIKEKLKKPKAVKPKKISYQEFQEIAKSQIREVLHEDTDYNTYALKIAKQIEKGTFKIKSYKDFIGLMFAIYLFNLEINDIKAFL</sequence>
<keyword evidence="1" id="KW-0614">Plasmid</keyword>
<geneLocation type="plasmid" evidence="2">
    <name>pPERMA01</name>
</geneLocation>
<reference evidence="1 2" key="1">
    <citation type="journal article" date="2009" name="J. Bacteriol.">
        <title>Complete and draft genome sequences of six members of the Aquificales.</title>
        <authorList>
            <person name="Reysenbach A.L."/>
            <person name="Hamamura N."/>
            <person name="Podar M."/>
            <person name="Griffiths E."/>
            <person name="Ferreira S."/>
            <person name="Hochstein R."/>
            <person name="Heidelberg J."/>
            <person name="Johnson J."/>
            <person name="Mead D."/>
            <person name="Pohorille A."/>
            <person name="Sarmiento M."/>
            <person name="Schweighofer K."/>
            <person name="Seshadri R."/>
            <person name="Voytek M.A."/>
        </authorList>
    </citation>
    <scope>NUCLEOTIDE SEQUENCE [LARGE SCALE GENOMIC DNA]</scope>
    <source>
        <strain evidence="2">DSM 14350 / EX-H1</strain>
        <plasmid evidence="2">pPERMA01</plasmid>
    </source>
</reference>
<dbReference type="KEGG" id="pmx:PERMA_A0004"/>
<name>C0QUT4_PERMH</name>
<dbReference type="OrthoDB" id="14630at2"/>
<dbReference type="AlphaFoldDB" id="C0QUT4"/>
<gene>
    <name evidence="1" type="ordered locus">PERMA_A0004</name>
</gene>